<dbReference type="PROSITE" id="PS51257">
    <property type="entry name" value="PROKAR_LIPOPROTEIN"/>
    <property type="match status" value="1"/>
</dbReference>
<dbReference type="Pfam" id="PF14559">
    <property type="entry name" value="TPR_19"/>
    <property type="match status" value="1"/>
</dbReference>
<gene>
    <name evidence="2" type="ORF">LZC94_11095</name>
</gene>
<protein>
    <submittedName>
        <fullName evidence="2">Tetratricopeptide repeat protein</fullName>
    </submittedName>
</protein>
<sequence length="541" mass="59877">MKRTAMAAVTFWLASVAAGGCGGTLARRPFTCPEKGGAAWSEVKSTHFTLRTDLEPEVARHVSAELETRFSALADLGFEPPLDVRTRLDIVYFRHREEYEKVAPKATAGVFGREGGDFERGHIAILQGDFTQRAKELVQHELTHFFVHAYYPQAPIWLNEGLADYYESLDLDGEMAVLGRAPRSSRFWKGPWSAKLVDGEYTWMIPMSEAPTARALLSMDAVAFEGASNRDVSTPEGLKAVQQMSAHYAGAWTLVHLLMAHPDYRTPFEDYRQRLLKGESSEQAWAETLGKVPEGKLEKDYTDALVPSEVITYRTKYTPARRAAEATRTLSDADVHMLWARLRDWRTPDGLAAARSDMNEARAHEPHHPELAILTAYMENDRGNVAAAEATLKAALAERPNDPRLLNAMGWIELNAIGQKTRPPAALTPVAEKLEPLAKTAAELDLLGWTHLLVHDDVDRALAYEKRAIAADPSCYPCFSAASIMLDQKGRLREALQTATLALHLLPDGASAPALVGRIESYRRRLSEKGDAASRSSPPKP</sequence>
<feature type="chain" id="PRO_5046291548" evidence="1">
    <location>
        <begin position="18"/>
        <end position="541"/>
    </location>
</feature>
<dbReference type="Gene3D" id="1.25.40.10">
    <property type="entry name" value="Tetratricopeptide repeat domain"/>
    <property type="match status" value="1"/>
</dbReference>
<dbReference type="RefSeq" id="WP_394827440.1">
    <property type="nucleotide sequence ID" value="NZ_CP089984.1"/>
</dbReference>
<evidence type="ECO:0000256" key="1">
    <source>
        <dbReference type="SAM" id="SignalP"/>
    </source>
</evidence>
<reference evidence="2 3" key="1">
    <citation type="submission" date="2021-12" db="EMBL/GenBank/DDBJ databases">
        <title>Discovery of the Pendulisporaceae a myxobacterial family with distinct sporulation behavior and unique specialized metabolism.</title>
        <authorList>
            <person name="Garcia R."/>
            <person name="Popoff A."/>
            <person name="Bader C.D."/>
            <person name="Loehr J."/>
            <person name="Walesch S."/>
            <person name="Walt C."/>
            <person name="Boldt J."/>
            <person name="Bunk B."/>
            <person name="Haeckl F.J.F.P.J."/>
            <person name="Gunesch A.P."/>
            <person name="Birkelbach J."/>
            <person name="Nuebel U."/>
            <person name="Pietschmann T."/>
            <person name="Bach T."/>
            <person name="Mueller R."/>
        </authorList>
    </citation>
    <scope>NUCLEOTIDE SEQUENCE [LARGE SCALE GENOMIC DNA]</scope>
    <source>
        <strain evidence="2 3">MSr11954</strain>
    </source>
</reference>
<name>A0ABZ2M3T0_9BACT</name>
<evidence type="ECO:0000313" key="3">
    <source>
        <dbReference type="Proteomes" id="UP001370348"/>
    </source>
</evidence>
<proteinExistence type="predicted"/>
<dbReference type="SUPFAM" id="SSF48452">
    <property type="entry name" value="TPR-like"/>
    <property type="match status" value="1"/>
</dbReference>
<dbReference type="InterPro" id="IPR011990">
    <property type="entry name" value="TPR-like_helical_dom_sf"/>
</dbReference>
<dbReference type="Proteomes" id="UP001370348">
    <property type="component" value="Chromosome"/>
</dbReference>
<organism evidence="2 3">
    <name type="scientific">Pendulispora albinea</name>
    <dbReference type="NCBI Taxonomy" id="2741071"/>
    <lineage>
        <taxon>Bacteria</taxon>
        <taxon>Pseudomonadati</taxon>
        <taxon>Myxococcota</taxon>
        <taxon>Myxococcia</taxon>
        <taxon>Myxococcales</taxon>
        <taxon>Sorangiineae</taxon>
        <taxon>Pendulisporaceae</taxon>
        <taxon>Pendulispora</taxon>
    </lineage>
</organism>
<accession>A0ABZ2M3T0</accession>
<keyword evidence="1" id="KW-0732">Signal</keyword>
<dbReference type="EMBL" id="CP089984">
    <property type="protein sequence ID" value="WXB17797.1"/>
    <property type="molecule type" value="Genomic_DNA"/>
</dbReference>
<feature type="signal peptide" evidence="1">
    <location>
        <begin position="1"/>
        <end position="17"/>
    </location>
</feature>
<keyword evidence="3" id="KW-1185">Reference proteome</keyword>
<evidence type="ECO:0000313" key="2">
    <source>
        <dbReference type="EMBL" id="WXB17797.1"/>
    </source>
</evidence>